<proteinExistence type="predicted"/>
<feature type="region of interest" description="Disordered" evidence="2">
    <location>
        <begin position="306"/>
        <end position="327"/>
    </location>
</feature>
<evidence type="ECO:0000259" key="4">
    <source>
        <dbReference type="Pfam" id="PF02371"/>
    </source>
</evidence>
<name>A0A9D1HUM8_9BACT</name>
<accession>A0A9D1HUM8</accession>
<dbReference type="InterPro" id="IPR002525">
    <property type="entry name" value="Transp_IS110-like_N"/>
</dbReference>
<dbReference type="PANTHER" id="PTHR33055:SF15">
    <property type="entry name" value="TRANSPOSASE-RELATED"/>
    <property type="match status" value="1"/>
</dbReference>
<dbReference type="Proteomes" id="UP000824087">
    <property type="component" value="Unassembled WGS sequence"/>
</dbReference>
<dbReference type="Pfam" id="PF02371">
    <property type="entry name" value="Transposase_20"/>
    <property type="match status" value="1"/>
</dbReference>
<gene>
    <name evidence="5" type="ORF">IAD49_03910</name>
</gene>
<reference evidence="5" key="2">
    <citation type="journal article" date="2021" name="PeerJ">
        <title>Extensive microbial diversity within the chicken gut microbiome revealed by metagenomics and culture.</title>
        <authorList>
            <person name="Gilroy R."/>
            <person name="Ravi A."/>
            <person name="Getino M."/>
            <person name="Pursley I."/>
            <person name="Horton D.L."/>
            <person name="Alikhan N.F."/>
            <person name="Baker D."/>
            <person name="Gharbi K."/>
            <person name="Hall N."/>
            <person name="Watson M."/>
            <person name="Adriaenssens E.M."/>
            <person name="Foster-Nyarko E."/>
            <person name="Jarju S."/>
            <person name="Secka A."/>
            <person name="Antonio M."/>
            <person name="Oren A."/>
            <person name="Chaudhuri R.R."/>
            <person name="La Ragione R."/>
            <person name="Hildebrand F."/>
            <person name="Pallen M.J."/>
        </authorList>
    </citation>
    <scope>NUCLEOTIDE SEQUENCE</scope>
    <source>
        <strain evidence="5">CHK197-8231</strain>
    </source>
</reference>
<feature type="compositionally biased region" description="Polar residues" evidence="2">
    <location>
        <begin position="309"/>
        <end position="322"/>
    </location>
</feature>
<dbReference type="GO" id="GO:0006313">
    <property type="term" value="P:DNA transposition"/>
    <property type="evidence" value="ECO:0007669"/>
    <property type="project" value="InterPro"/>
</dbReference>
<evidence type="ECO:0000256" key="1">
    <source>
        <dbReference type="SAM" id="Coils"/>
    </source>
</evidence>
<dbReference type="GO" id="GO:0004803">
    <property type="term" value="F:transposase activity"/>
    <property type="evidence" value="ECO:0007669"/>
    <property type="project" value="InterPro"/>
</dbReference>
<comment type="caution">
    <text evidence="5">The sequence shown here is derived from an EMBL/GenBank/DDBJ whole genome shotgun (WGS) entry which is preliminary data.</text>
</comment>
<dbReference type="EMBL" id="DVML01000023">
    <property type="protein sequence ID" value="HIU22709.1"/>
    <property type="molecule type" value="Genomic_DNA"/>
</dbReference>
<dbReference type="GO" id="GO:0003677">
    <property type="term" value="F:DNA binding"/>
    <property type="evidence" value="ECO:0007669"/>
    <property type="project" value="InterPro"/>
</dbReference>
<feature type="coiled-coil region" evidence="1">
    <location>
        <begin position="239"/>
        <end position="266"/>
    </location>
</feature>
<evidence type="ECO:0000313" key="5">
    <source>
        <dbReference type="EMBL" id="HIU22709.1"/>
    </source>
</evidence>
<sequence length="400" mass="45016">MNYFLGVDIAKTNHVASLINNTGDVVLRAIKFTNSNDGFNKLLTTIQNKLGDLSNIEVAMKATGHYWLSLYSALTDNGFNVSVYNPYQIKSYRGVYNNRKQKNDVIDSILIADYLRVFGSSKSKLPQEDILSLKQLTRFRTNIVDNVSSLKTQVIALLDKVFPEYKKLFCDTFGTTSKQLLLNCPTPDDILKISTTKLANLLSKHSKGRFNKDTASHLKEVAKSSFGIKFTTDACSFKIKQLINQIIFLENQIDEVSKEIKDLYNKLDSHLLSVPGVGVNLAPIILSEIGDIHNFDKPSKLIAFAGTDPSENQSGNKASSNEKTSKRGSPYLRHAIYTASLVAISNEPELRAYYDKKISEGKHHFVALAGISRKLLTIIYYILKEDRDYIKYDYIKNNKN</sequence>
<dbReference type="Pfam" id="PF01548">
    <property type="entry name" value="DEDD_Tnp_IS110"/>
    <property type="match status" value="1"/>
</dbReference>
<protein>
    <submittedName>
        <fullName evidence="5">IS110 family transposase</fullName>
    </submittedName>
</protein>
<organism evidence="5 6">
    <name type="scientific">Candidatus Fimihabitans intestinipullorum</name>
    <dbReference type="NCBI Taxonomy" id="2840820"/>
    <lineage>
        <taxon>Bacteria</taxon>
        <taxon>Bacillati</taxon>
        <taxon>Mycoplasmatota</taxon>
        <taxon>Mycoplasmatota incertae sedis</taxon>
        <taxon>Candidatus Fimihabitans</taxon>
    </lineage>
</organism>
<feature type="domain" description="Transposase IS110-like N-terminal" evidence="3">
    <location>
        <begin position="5"/>
        <end position="163"/>
    </location>
</feature>
<dbReference type="InterPro" id="IPR003346">
    <property type="entry name" value="Transposase_20"/>
</dbReference>
<dbReference type="NCBIfam" id="NF033542">
    <property type="entry name" value="transpos_IS110"/>
    <property type="match status" value="1"/>
</dbReference>
<evidence type="ECO:0000313" key="6">
    <source>
        <dbReference type="Proteomes" id="UP000824087"/>
    </source>
</evidence>
<feature type="domain" description="Transposase IS116/IS110/IS902 C-terminal" evidence="4">
    <location>
        <begin position="269"/>
        <end position="354"/>
    </location>
</feature>
<dbReference type="InterPro" id="IPR047650">
    <property type="entry name" value="Transpos_IS110"/>
</dbReference>
<reference evidence="5" key="1">
    <citation type="submission" date="2020-10" db="EMBL/GenBank/DDBJ databases">
        <authorList>
            <person name="Gilroy R."/>
        </authorList>
    </citation>
    <scope>NUCLEOTIDE SEQUENCE</scope>
    <source>
        <strain evidence="5">CHK197-8231</strain>
    </source>
</reference>
<keyword evidence="1" id="KW-0175">Coiled coil</keyword>
<evidence type="ECO:0000259" key="3">
    <source>
        <dbReference type="Pfam" id="PF01548"/>
    </source>
</evidence>
<dbReference type="AlphaFoldDB" id="A0A9D1HUM8"/>
<dbReference type="PANTHER" id="PTHR33055">
    <property type="entry name" value="TRANSPOSASE FOR INSERTION SEQUENCE ELEMENT IS1111A"/>
    <property type="match status" value="1"/>
</dbReference>
<evidence type="ECO:0000256" key="2">
    <source>
        <dbReference type="SAM" id="MobiDB-lite"/>
    </source>
</evidence>